<dbReference type="EMBL" id="JAMBOL010000052">
    <property type="protein sequence ID" value="MCM3716668.1"/>
    <property type="molecule type" value="Genomic_DNA"/>
</dbReference>
<gene>
    <name evidence="2" type="ORF">M3202_21750</name>
</gene>
<dbReference type="PROSITE" id="PS50206">
    <property type="entry name" value="RHODANESE_3"/>
    <property type="match status" value="1"/>
</dbReference>
<dbReference type="AlphaFoldDB" id="A0A9X2DWR1"/>
<feature type="domain" description="Rhodanese" evidence="1">
    <location>
        <begin position="21"/>
        <end position="101"/>
    </location>
</feature>
<dbReference type="SUPFAM" id="SSF52821">
    <property type="entry name" value="Rhodanese/Cell cycle control phosphatase"/>
    <property type="match status" value="1"/>
</dbReference>
<dbReference type="InterPro" id="IPR050229">
    <property type="entry name" value="GlpE_sulfurtransferase"/>
</dbReference>
<dbReference type="PANTHER" id="PTHR43031">
    <property type="entry name" value="FAD-DEPENDENT OXIDOREDUCTASE"/>
    <property type="match status" value="1"/>
</dbReference>
<dbReference type="SMART" id="SM00450">
    <property type="entry name" value="RHOD"/>
    <property type="match status" value="1"/>
</dbReference>
<organism evidence="2 3">
    <name type="scientific">Halalkalibacter oceani</name>
    <dbReference type="NCBI Taxonomy" id="1653776"/>
    <lineage>
        <taxon>Bacteria</taxon>
        <taxon>Bacillati</taxon>
        <taxon>Bacillota</taxon>
        <taxon>Bacilli</taxon>
        <taxon>Bacillales</taxon>
        <taxon>Bacillaceae</taxon>
        <taxon>Halalkalibacter</taxon>
    </lineage>
</organism>
<dbReference type="InterPro" id="IPR001763">
    <property type="entry name" value="Rhodanese-like_dom"/>
</dbReference>
<evidence type="ECO:0000259" key="1">
    <source>
        <dbReference type="PROSITE" id="PS50206"/>
    </source>
</evidence>
<dbReference type="RefSeq" id="WP_251225313.1">
    <property type="nucleotide sequence ID" value="NZ_JAMBOL010000052.1"/>
</dbReference>
<sequence length="104" mass="11904">MKTKLKINEVKPFDIARQLKSGENLNIIDVREENEIQTGKILGAKHIPLGEILTRLDELDKEKEYIMVCRSGNRSGLASEWLTEKGFKVKNMVGGMSNWESERK</sequence>
<dbReference type="PANTHER" id="PTHR43031:SF17">
    <property type="entry name" value="SULFURTRANSFERASE YTWF-RELATED"/>
    <property type="match status" value="1"/>
</dbReference>
<dbReference type="CDD" id="cd00158">
    <property type="entry name" value="RHOD"/>
    <property type="match status" value="1"/>
</dbReference>
<name>A0A9X2DWR1_9BACI</name>
<dbReference type="Pfam" id="PF00581">
    <property type="entry name" value="Rhodanese"/>
    <property type="match status" value="1"/>
</dbReference>
<accession>A0A9X2DWR1</accession>
<protein>
    <submittedName>
        <fullName evidence="2">Rhodanese-like domain-containing protein</fullName>
    </submittedName>
</protein>
<reference evidence="2" key="1">
    <citation type="submission" date="2022-05" db="EMBL/GenBank/DDBJ databases">
        <title>Comparative Genomics of Spacecraft Associated Microbes.</title>
        <authorList>
            <person name="Tran M.T."/>
            <person name="Wright A."/>
            <person name="Seuylemezian A."/>
            <person name="Eisen J."/>
            <person name="Coil D."/>
        </authorList>
    </citation>
    <scope>NUCLEOTIDE SEQUENCE</scope>
    <source>
        <strain evidence="2">214.1.1</strain>
    </source>
</reference>
<comment type="caution">
    <text evidence="2">The sequence shown here is derived from an EMBL/GenBank/DDBJ whole genome shotgun (WGS) entry which is preliminary data.</text>
</comment>
<evidence type="ECO:0000313" key="2">
    <source>
        <dbReference type="EMBL" id="MCM3716668.1"/>
    </source>
</evidence>
<evidence type="ECO:0000313" key="3">
    <source>
        <dbReference type="Proteomes" id="UP001139179"/>
    </source>
</evidence>
<dbReference type="Proteomes" id="UP001139179">
    <property type="component" value="Unassembled WGS sequence"/>
</dbReference>
<keyword evidence="3" id="KW-1185">Reference proteome</keyword>
<proteinExistence type="predicted"/>
<dbReference type="InterPro" id="IPR036873">
    <property type="entry name" value="Rhodanese-like_dom_sf"/>
</dbReference>
<dbReference type="Gene3D" id="3.40.250.10">
    <property type="entry name" value="Rhodanese-like domain"/>
    <property type="match status" value="1"/>
</dbReference>